<protein>
    <submittedName>
        <fullName evidence="2">Uncharacterized protein</fullName>
    </submittedName>
</protein>
<name>A0ABR2QR08_9ROSI</name>
<feature type="region of interest" description="Disordered" evidence="1">
    <location>
        <begin position="116"/>
        <end position="165"/>
    </location>
</feature>
<sequence length="174" mass="18940">MLNLYVLEMLAFLSSFFKNGKIELTSKLVSAVSNVAGLSSELLVVPEAEKWRQGSLFVQPHGVSNEDNDQVTHSVGVRVLSSEYEERANVPEAESSEQILPETYSLVEEADIIESAHSSRDADASESACSARDANVSESAHPEREADASEFALQEREGDEVESARSVEVIVPVV</sequence>
<proteinExistence type="predicted"/>
<evidence type="ECO:0000313" key="2">
    <source>
        <dbReference type="EMBL" id="KAK9003083.1"/>
    </source>
</evidence>
<dbReference type="Proteomes" id="UP001396334">
    <property type="component" value="Unassembled WGS sequence"/>
</dbReference>
<evidence type="ECO:0000313" key="3">
    <source>
        <dbReference type="Proteomes" id="UP001396334"/>
    </source>
</evidence>
<comment type="caution">
    <text evidence="2">The sequence shown here is derived from an EMBL/GenBank/DDBJ whole genome shotgun (WGS) entry which is preliminary data.</text>
</comment>
<gene>
    <name evidence="2" type="ORF">V6N11_060653</name>
</gene>
<evidence type="ECO:0000256" key="1">
    <source>
        <dbReference type="SAM" id="MobiDB-lite"/>
    </source>
</evidence>
<keyword evidence="3" id="KW-1185">Reference proteome</keyword>
<reference evidence="2 3" key="1">
    <citation type="journal article" date="2024" name="G3 (Bethesda)">
        <title>Genome assembly of Hibiscus sabdariffa L. provides insights into metabolisms of medicinal natural products.</title>
        <authorList>
            <person name="Kim T."/>
        </authorList>
    </citation>
    <scope>NUCLEOTIDE SEQUENCE [LARGE SCALE GENOMIC DNA]</scope>
    <source>
        <strain evidence="2">TK-2024</strain>
        <tissue evidence="2">Old leaves</tissue>
    </source>
</reference>
<accession>A0ABR2QR08</accession>
<dbReference type="EMBL" id="JBBPBN010000034">
    <property type="protein sequence ID" value="KAK9003083.1"/>
    <property type="molecule type" value="Genomic_DNA"/>
</dbReference>
<organism evidence="2 3">
    <name type="scientific">Hibiscus sabdariffa</name>
    <name type="common">roselle</name>
    <dbReference type="NCBI Taxonomy" id="183260"/>
    <lineage>
        <taxon>Eukaryota</taxon>
        <taxon>Viridiplantae</taxon>
        <taxon>Streptophyta</taxon>
        <taxon>Embryophyta</taxon>
        <taxon>Tracheophyta</taxon>
        <taxon>Spermatophyta</taxon>
        <taxon>Magnoliopsida</taxon>
        <taxon>eudicotyledons</taxon>
        <taxon>Gunneridae</taxon>
        <taxon>Pentapetalae</taxon>
        <taxon>rosids</taxon>
        <taxon>malvids</taxon>
        <taxon>Malvales</taxon>
        <taxon>Malvaceae</taxon>
        <taxon>Malvoideae</taxon>
        <taxon>Hibiscus</taxon>
    </lineage>
</organism>